<dbReference type="SUPFAM" id="SSF49599">
    <property type="entry name" value="TRAF domain-like"/>
    <property type="match status" value="1"/>
</dbReference>
<sequence length="297" mass="33583">MVRSLAQWTKTLSFPARISPNKSSKESVNIHQVSPTITPTLSNNSLSKHNEINNMMNNNHSSMNEVNQIYSDPESEKAIMSSVVYCIHHKDGCKWSDELRKLKVREIMTSATDALESGHLNTCKHDAIPCTSKCGAQIPRVLMEDHLKYTCPQRRTRCEFCNKEFTGMSLEVLQQGIRGRHPSGSGVQMCPDKLNGPNRCDLNVLAREELETHLKEECTVSSIAAPKEAGCRFKGPRYAMEKHLEENCQQHLTLMSTVVETATPDQFPEERLVQVVPELFRHVDLEDKRFCGQDGRS</sequence>
<dbReference type="EMBL" id="JAPWTJ010003266">
    <property type="protein sequence ID" value="KAJ8959277.1"/>
    <property type="molecule type" value="Genomic_DNA"/>
</dbReference>
<gene>
    <name evidence="6" type="ORF">NQ317_005813</name>
</gene>
<organism evidence="6 7">
    <name type="scientific">Molorchus minor</name>
    <dbReference type="NCBI Taxonomy" id="1323400"/>
    <lineage>
        <taxon>Eukaryota</taxon>
        <taxon>Metazoa</taxon>
        <taxon>Ecdysozoa</taxon>
        <taxon>Arthropoda</taxon>
        <taxon>Hexapoda</taxon>
        <taxon>Insecta</taxon>
        <taxon>Pterygota</taxon>
        <taxon>Neoptera</taxon>
        <taxon>Endopterygota</taxon>
        <taxon>Coleoptera</taxon>
        <taxon>Polyphaga</taxon>
        <taxon>Cucujiformia</taxon>
        <taxon>Chrysomeloidea</taxon>
        <taxon>Cerambycidae</taxon>
        <taxon>Lamiinae</taxon>
        <taxon>Monochamini</taxon>
        <taxon>Molorchus</taxon>
    </lineage>
</organism>
<dbReference type="InterPro" id="IPR001293">
    <property type="entry name" value="Znf_TRAF"/>
</dbReference>
<evidence type="ECO:0000256" key="3">
    <source>
        <dbReference type="ARBA" id="ARBA00022833"/>
    </source>
</evidence>
<feature type="zinc finger region" description="TRAF-type" evidence="4">
    <location>
        <begin position="119"/>
        <end position="171"/>
    </location>
</feature>
<feature type="domain" description="TRAF-type" evidence="5">
    <location>
        <begin position="119"/>
        <end position="171"/>
    </location>
</feature>
<proteinExistence type="predicted"/>
<accession>A0ABQ9IRZ6</accession>
<dbReference type="InterPro" id="IPR013083">
    <property type="entry name" value="Znf_RING/FYVE/PHD"/>
</dbReference>
<protein>
    <recommendedName>
        <fullName evidence="5">TRAF-type domain-containing protein</fullName>
    </recommendedName>
</protein>
<dbReference type="PROSITE" id="PS50145">
    <property type="entry name" value="ZF_TRAF"/>
    <property type="match status" value="1"/>
</dbReference>
<dbReference type="Proteomes" id="UP001162164">
    <property type="component" value="Unassembled WGS sequence"/>
</dbReference>
<evidence type="ECO:0000256" key="2">
    <source>
        <dbReference type="ARBA" id="ARBA00022771"/>
    </source>
</evidence>
<evidence type="ECO:0000256" key="1">
    <source>
        <dbReference type="ARBA" id="ARBA00022723"/>
    </source>
</evidence>
<keyword evidence="7" id="KW-1185">Reference proteome</keyword>
<evidence type="ECO:0000259" key="5">
    <source>
        <dbReference type="PROSITE" id="PS50145"/>
    </source>
</evidence>
<name>A0ABQ9IRZ6_9CUCU</name>
<keyword evidence="2 4" id="KW-0863">Zinc-finger</keyword>
<dbReference type="Pfam" id="PF02176">
    <property type="entry name" value="zf-TRAF"/>
    <property type="match status" value="1"/>
</dbReference>
<evidence type="ECO:0000313" key="7">
    <source>
        <dbReference type="Proteomes" id="UP001162164"/>
    </source>
</evidence>
<evidence type="ECO:0000313" key="6">
    <source>
        <dbReference type="EMBL" id="KAJ8959277.1"/>
    </source>
</evidence>
<keyword evidence="1 4" id="KW-0479">Metal-binding</keyword>
<dbReference type="PANTHER" id="PTHR10131:SF94">
    <property type="entry name" value="TNF RECEPTOR-ASSOCIATED FACTOR 4"/>
    <property type="match status" value="1"/>
</dbReference>
<evidence type="ECO:0000256" key="4">
    <source>
        <dbReference type="PROSITE-ProRule" id="PRU00207"/>
    </source>
</evidence>
<keyword evidence="3 4" id="KW-0862">Zinc</keyword>
<dbReference type="PANTHER" id="PTHR10131">
    <property type="entry name" value="TNF RECEPTOR ASSOCIATED FACTOR"/>
    <property type="match status" value="1"/>
</dbReference>
<dbReference type="Gene3D" id="3.30.40.10">
    <property type="entry name" value="Zinc/RING finger domain, C3HC4 (zinc finger)"/>
    <property type="match status" value="2"/>
</dbReference>
<reference evidence="6" key="1">
    <citation type="journal article" date="2023" name="Insect Mol. Biol.">
        <title>Genome sequencing provides insights into the evolution of gene families encoding plant cell wall-degrading enzymes in longhorned beetles.</title>
        <authorList>
            <person name="Shin N.R."/>
            <person name="Okamura Y."/>
            <person name="Kirsch R."/>
            <person name="Pauchet Y."/>
        </authorList>
    </citation>
    <scope>NUCLEOTIDE SEQUENCE</scope>
    <source>
        <strain evidence="6">MMC_N1</strain>
    </source>
</reference>
<comment type="caution">
    <text evidence="6">The sequence shown here is derived from an EMBL/GenBank/DDBJ whole genome shotgun (WGS) entry which is preliminary data.</text>
</comment>